<protein>
    <recommendedName>
        <fullName evidence="3">Topology modulation protein</fullName>
    </recommendedName>
</protein>
<reference evidence="2" key="1">
    <citation type="submission" date="2016-09" db="EMBL/GenBank/DDBJ databases">
        <title>Draft genome sequence of a novel species of the family Streptococcaceae isolated from flowers.</title>
        <authorList>
            <person name="Chuah L.-O."/>
            <person name="Yap K.-P."/>
            <person name="Thong K.L."/>
            <person name="Liong M.T."/>
            <person name="Ahmad R."/>
            <person name="Rusul G."/>
        </authorList>
    </citation>
    <scope>NUCLEOTIDE SEQUENCE [LARGE SCALE GENOMIC DNA]</scope>
    <source>
        <strain evidence="2">DF1</strain>
    </source>
</reference>
<name>A0A1E8GM98_9LACT</name>
<dbReference type="RefSeq" id="WP_070792482.1">
    <property type="nucleotide sequence ID" value="NZ_MKIR01000021.1"/>
</dbReference>
<dbReference type="Pfam" id="PF13238">
    <property type="entry name" value="AAA_18"/>
    <property type="match status" value="1"/>
</dbReference>
<evidence type="ECO:0008006" key="3">
    <source>
        <dbReference type="Google" id="ProtNLM"/>
    </source>
</evidence>
<dbReference type="OrthoDB" id="1201990at2"/>
<sequence>MKIILIGSPGSGKSTLAREIEKLAQIPILHLDKLWHTTDYSDEAIDWFIKEQEKFMEENESWVIDGNYFNSTIEKRLSYDDVIVVVIQIPRHKRIYRILKRSLKRRVSKENRPDMASNFSEKFDKEYLDFLKISWTYDEKVAQRINDYEIKNPIIIKNQRDKENFLNMISQ</sequence>
<dbReference type="STRING" id="1859473.BG261_04295"/>
<dbReference type="InterPro" id="IPR052922">
    <property type="entry name" value="Cytidylate_Kinase-2"/>
</dbReference>
<evidence type="ECO:0000313" key="1">
    <source>
        <dbReference type="EMBL" id="OFI49136.1"/>
    </source>
</evidence>
<evidence type="ECO:0000313" key="2">
    <source>
        <dbReference type="Proteomes" id="UP000178622"/>
    </source>
</evidence>
<dbReference type="Gene3D" id="3.40.50.300">
    <property type="entry name" value="P-loop containing nucleotide triphosphate hydrolases"/>
    <property type="match status" value="1"/>
</dbReference>
<dbReference type="Proteomes" id="UP000178622">
    <property type="component" value="Unassembled WGS sequence"/>
</dbReference>
<proteinExistence type="predicted"/>
<dbReference type="InterPro" id="IPR027417">
    <property type="entry name" value="P-loop_NTPase"/>
</dbReference>
<dbReference type="AlphaFoldDB" id="A0A1E8GM98"/>
<dbReference type="PANTHER" id="PTHR37816">
    <property type="entry name" value="YALI0E33011P"/>
    <property type="match status" value="1"/>
</dbReference>
<dbReference type="SUPFAM" id="SSF52540">
    <property type="entry name" value="P-loop containing nucleoside triphosphate hydrolases"/>
    <property type="match status" value="1"/>
</dbReference>
<gene>
    <name evidence="1" type="ORF">BG261_04295</name>
</gene>
<accession>A0A1E8GM98</accession>
<organism evidence="1 2">
    <name type="scientific">Floricoccus tropicus</name>
    <dbReference type="NCBI Taxonomy" id="1859473"/>
    <lineage>
        <taxon>Bacteria</taxon>
        <taxon>Bacillati</taxon>
        <taxon>Bacillota</taxon>
        <taxon>Bacilli</taxon>
        <taxon>Lactobacillales</taxon>
        <taxon>Streptococcaceae</taxon>
        <taxon>Floricoccus</taxon>
    </lineage>
</organism>
<dbReference type="EMBL" id="MKIR01000021">
    <property type="protein sequence ID" value="OFI49136.1"/>
    <property type="molecule type" value="Genomic_DNA"/>
</dbReference>
<dbReference type="PANTHER" id="PTHR37816:SF3">
    <property type="entry name" value="MODULATES DNA TOPOLOGY"/>
    <property type="match status" value="1"/>
</dbReference>
<comment type="caution">
    <text evidence="1">The sequence shown here is derived from an EMBL/GenBank/DDBJ whole genome shotgun (WGS) entry which is preliminary data.</text>
</comment>
<keyword evidence="2" id="KW-1185">Reference proteome</keyword>